<dbReference type="OrthoDB" id="10556740at2759"/>
<dbReference type="EMBL" id="SGPK01001651">
    <property type="protein sequence ID" value="THG92614.1"/>
    <property type="molecule type" value="Genomic_DNA"/>
</dbReference>
<evidence type="ECO:0000313" key="2">
    <source>
        <dbReference type="EMBL" id="THG92614.1"/>
    </source>
</evidence>
<dbReference type="Proteomes" id="UP000308199">
    <property type="component" value="Unassembled WGS sequence"/>
</dbReference>
<accession>A0A4S4K4H3</accession>
<feature type="region of interest" description="Disordered" evidence="1">
    <location>
        <begin position="147"/>
        <end position="230"/>
    </location>
</feature>
<dbReference type="AlphaFoldDB" id="A0A4S4K4H3"/>
<organism evidence="2 3">
    <name type="scientific">Phellinidium pouzarii</name>
    <dbReference type="NCBI Taxonomy" id="167371"/>
    <lineage>
        <taxon>Eukaryota</taxon>
        <taxon>Fungi</taxon>
        <taxon>Dikarya</taxon>
        <taxon>Basidiomycota</taxon>
        <taxon>Agaricomycotina</taxon>
        <taxon>Agaricomycetes</taxon>
        <taxon>Hymenochaetales</taxon>
        <taxon>Hymenochaetaceae</taxon>
        <taxon>Phellinidium</taxon>
    </lineage>
</organism>
<feature type="compositionally biased region" description="Basic and acidic residues" evidence="1">
    <location>
        <begin position="55"/>
        <end position="69"/>
    </location>
</feature>
<feature type="non-terminal residue" evidence="2">
    <location>
        <position position="1"/>
    </location>
</feature>
<reference evidence="2 3" key="1">
    <citation type="submission" date="2019-02" db="EMBL/GenBank/DDBJ databases">
        <title>Genome sequencing of the rare red list fungi Phellinidium pouzarii.</title>
        <authorList>
            <person name="Buettner E."/>
            <person name="Kellner H."/>
        </authorList>
    </citation>
    <scope>NUCLEOTIDE SEQUENCE [LARGE SCALE GENOMIC DNA]</scope>
    <source>
        <strain evidence="2 3">DSM 108285</strain>
    </source>
</reference>
<protein>
    <submittedName>
        <fullName evidence="2">Uncharacterized protein</fullName>
    </submittedName>
</protein>
<evidence type="ECO:0000256" key="1">
    <source>
        <dbReference type="SAM" id="MobiDB-lite"/>
    </source>
</evidence>
<evidence type="ECO:0000313" key="3">
    <source>
        <dbReference type="Proteomes" id="UP000308199"/>
    </source>
</evidence>
<feature type="non-terminal residue" evidence="2">
    <location>
        <position position="271"/>
    </location>
</feature>
<gene>
    <name evidence="2" type="ORF">EW145_g8653</name>
</gene>
<feature type="compositionally biased region" description="Low complexity" evidence="1">
    <location>
        <begin position="159"/>
        <end position="187"/>
    </location>
</feature>
<sequence length="271" mass="29148">VNGPPSRVRRPRHAHHISVPTSSLLDGFDKLFYADEHDRRRHAEQVQPHSFMNPRRSDDDNEESSRTEELEASYATLTKLSMTTRGAEAISHPKSRCTPTRIRPRASLPAYLSLMKLASPTAGGFSGASPPRKASPMTAQISNRASHYAHKTSPTVAQSHTSSSTATISGSFSPASARTAATTATMTEPFRDGQSPPGITSSSPHLGVRTDSPREGSFGDQGRSKFIPIASSGPGIVTMSKHEVYGPEIRPFHVQEALCECDGECSGTPRG</sequence>
<proteinExistence type="predicted"/>
<keyword evidence="3" id="KW-1185">Reference proteome</keyword>
<name>A0A4S4K4H3_9AGAM</name>
<comment type="caution">
    <text evidence="2">The sequence shown here is derived from an EMBL/GenBank/DDBJ whole genome shotgun (WGS) entry which is preliminary data.</text>
</comment>
<feature type="region of interest" description="Disordered" evidence="1">
    <location>
        <begin position="39"/>
        <end position="70"/>
    </location>
</feature>